<dbReference type="RefSeq" id="WP_158522715.1">
    <property type="nucleotide sequence ID" value="NZ_CP019606.1"/>
</dbReference>
<evidence type="ECO:0000256" key="6">
    <source>
        <dbReference type="ARBA" id="ARBA00023136"/>
    </source>
</evidence>
<dbReference type="PANTHER" id="PTHR30193">
    <property type="entry name" value="ABC TRANSPORTER PERMEASE PROTEIN"/>
    <property type="match status" value="1"/>
</dbReference>
<dbReference type="Proteomes" id="UP000188145">
    <property type="component" value="Chromosome"/>
</dbReference>
<feature type="transmembrane region" description="Helical" evidence="7">
    <location>
        <begin position="69"/>
        <end position="90"/>
    </location>
</feature>
<keyword evidence="3" id="KW-1003">Cell membrane</keyword>
<dbReference type="AlphaFoldDB" id="A0A1Q2CS61"/>
<dbReference type="GO" id="GO:0005886">
    <property type="term" value="C:plasma membrane"/>
    <property type="evidence" value="ECO:0007669"/>
    <property type="project" value="UniProtKB-SubCell"/>
</dbReference>
<dbReference type="SUPFAM" id="SSF160964">
    <property type="entry name" value="MalF N-terminal region-like"/>
    <property type="match status" value="1"/>
</dbReference>
<keyword evidence="5 7" id="KW-1133">Transmembrane helix</keyword>
<evidence type="ECO:0000256" key="3">
    <source>
        <dbReference type="ARBA" id="ARBA00022475"/>
    </source>
</evidence>
<organism evidence="9 10">
    <name type="scientific">Tessaracoccus aquimaris</name>
    <dbReference type="NCBI Taxonomy" id="1332264"/>
    <lineage>
        <taxon>Bacteria</taxon>
        <taxon>Bacillati</taxon>
        <taxon>Actinomycetota</taxon>
        <taxon>Actinomycetes</taxon>
        <taxon>Propionibacteriales</taxon>
        <taxon>Propionibacteriaceae</taxon>
        <taxon>Tessaracoccus</taxon>
    </lineage>
</organism>
<proteinExistence type="inferred from homology"/>
<evidence type="ECO:0000256" key="4">
    <source>
        <dbReference type="ARBA" id="ARBA00022692"/>
    </source>
</evidence>
<protein>
    <recommendedName>
        <fullName evidence="8">ABC transmembrane type-1 domain-containing protein</fullName>
    </recommendedName>
</protein>
<evidence type="ECO:0000256" key="7">
    <source>
        <dbReference type="RuleBase" id="RU363032"/>
    </source>
</evidence>
<evidence type="ECO:0000313" key="10">
    <source>
        <dbReference type="Proteomes" id="UP000188145"/>
    </source>
</evidence>
<feature type="transmembrane region" description="Helical" evidence="7">
    <location>
        <begin position="7"/>
        <end position="31"/>
    </location>
</feature>
<comment type="similarity">
    <text evidence="7">Belongs to the binding-protein-dependent transport system permease family.</text>
</comment>
<dbReference type="SUPFAM" id="SSF161098">
    <property type="entry name" value="MetI-like"/>
    <property type="match status" value="1"/>
</dbReference>
<reference evidence="10" key="1">
    <citation type="submission" date="2017-02" db="EMBL/GenBank/DDBJ databases">
        <title>Tessaracoccus aquaemaris sp. nov., isolated from the intestine of a Korean rockfish, Sebastes schlegelii, in a marine aquaculture pond.</title>
        <authorList>
            <person name="Tak E.J."/>
            <person name="Bae J.-W."/>
        </authorList>
    </citation>
    <scope>NUCLEOTIDE SEQUENCE [LARGE SCALE GENOMIC DNA]</scope>
    <source>
        <strain evidence="10">NSG39</strain>
    </source>
</reference>
<dbReference type="KEGG" id="tes:BW730_16795"/>
<keyword evidence="4 7" id="KW-0812">Transmembrane</keyword>
<evidence type="ECO:0000256" key="5">
    <source>
        <dbReference type="ARBA" id="ARBA00022989"/>
    </source>
</evidence>
<dbReference type="InterPro" id="IPR000515">
    <property type="entry name" value="MetI-like"/>
</dbReference>
<accession>A0A1Q2CS61</accession>
<feature type="transmembrane region" description="Helical" evidence="7">
    <location>
        <begin position="201"/>
        <end position="222"/>
    </location>
</feature>
<gene>
    <name evidence="9" type="ORF">BW730_16795</name>
</gene>
<comment type="subcellular location">
    <subcellularLocation>
        <location evidence="1 7">Cell membrane</location>
        <topology evidence="1 7">Multi-pass membrane protein</topology>
    </subcellularLocation>
</comment>
<dbReference type="CDD" id="cd06261">
    <property type="entry name" value="TM_PBP2"/>
    <property type="match status" value="1"/>
</dbReference>
<dbReference type="OrthoDB" id="9804439at2"/>
<feature type="transmembrane region" description="Helical" evidence="7">
    <location>
        <begin position="256"/>
        <end position="277"/>
    </location>
</feature>
<evidence type="ECO:0000256" key="2">
    <source>
        <dbReference type="ARBA" id="ARBA00022448"/>
    </source>
</evidence>
<keyword evidence="6 7" id="KW-0472">Membrane</keyword>
<dbReference type="PANTHER" id="PTHR30193:SF37">
    <property type="entry name" value="INNER MEMBRANE ABC TRANSPORTER PERMEASE PROTEIN YCJO"/>
    <property type="match status" value="1"/>
</dbReference>
<dbReference type="InterPro" id="IPR035906">
    <property type="entry name" value="MetI-like_sf"/>
</dbReference>
<dbReference type="GO" id="GO:0055085">
    <property type="term" value="P:transmembrane transport"/>
    <property type="evidence" value="ECO:0007669"/>
    <property type="project" value="InterPro"/>
</dbReference>
<keyword evidence="2 7" id="KW-0813">Transport</keyword>
<dbReference type="Pfam" id="PF00528">
    <property type="entry name" value="BPD_transp_1"/>
    <property type="match status" value="1"/>
</dbReference>
<sequence>MARAYPYWFLAPATAIFGAFFVLPALLGMWLSFTNASTVASRQDFIGLDNFRLLIRNGPAFLGALGNQVIYAASTTIGKTGIGVVLAFFLNRAFVGRNALRALVYMPIMFSTIVVGIVFRFILAGDGLLNDVLRGVGLGVLARDWLGSFELALWSVSAIDIWMGVGWTVVLVLAALQGVPEELIESAKIDGASRWRQATQVSLPIVMPTVGLAALLTTISGLKSFEIIYATTGGGPGRSTEVMTTFIARALGTTNLGYASAVGFVQFAVITVIALGISRVTRRVEGNQS</sequence>
<keyword evidence="10" id="KW-1185">Reference proteome</keyword>
<dbReference type="Gene3D" id="1.10.3720.10">
    <property type="entry name" value="MetI-like"/>
    <property type="match status" value="1"/>
</dbReference>
<evidence type="ECO:0000256" key="1">
    <source>
        <dbReference type="ARBA" id="ARBA00004651"/>
    </source>
</evidence>
<evidence type="ECO:0000259" key="8">
    <source>
        <dbReference type="PROSITE" id="PS50928"/>
    </source>
</evidence>
<evidence type="ECO:0000313" key="9">
    <source>
        <dbReference type="EMBL" id="AQP48905.1"/>
    </source>
</evidence>
<feature type="domain" description="ABC transmembrane type-1" evidence="8">
    <location>
        <begin position="65"/>
        <end position="277"/>
    </location>
</feature>
<dbReference type="EMBL" id="CP019606">
    <property type="protein sequence ID" value="AQP48905.1"/>
    <property type="molecule type" value="Genomic_DNA"/>
</dbReference>
<feature type="transmembrane region" description="Helical" evidence="7">
    <location>
        <begin position="102"/>
        <end position="123"/>
    </location>
</feature>
<dbReference type="PROSITE" id="PS50928">
    <property type="entry name" value="ABC_TM1"/>
    <property type="match status" value="1"/>
</dbReference>
<feature type="transmembrane region" description="Helical" evidence="7">
    <location>
        <begin position="161"/>
        <end position="180"/>
    </location>
</feature>
<name>A0A1Q2CS61_9ACTN</name>
<dbReference type="InterPro" id="IPR051393">
    <property type="entry name" value="ABC_transporter_permease"/>
</dbReference>
<dbReference type="STRING" id="1332264.BW730_16795"/>